<protein>
    <submittedName>
        <fullName evidence="2">Uncharacterized protein</fullName>
    </submittedName>
</protein>
<dbReference type="InterPro" id="IPR032675">
    <property type="entry name" value="LRR_dom_sf"/>
</dbReference>
<proteinExistence type="predicted"/>
<dbReference type="SUPFAM" id="SSF52058">
    <property type="entry name" value="L domain-like"/>
    <property type="match status" value="2"/>
</dbReference>
<reference evidence="2 3" key="1">
    <citation type="journal article" date="2020" name="Mol. Plant">
        <title>The Chromosome-Based Rubber Tree Genome Provides New Insights into Spurge Genome Evolution and Rubber Biosynthesis.</title>
        <authorList>
            <person name="Liu J."/>
            <person name="Shi C."/>
            <person name="Shi C.C."/>
            <person name="Li W."/>
            <person name="Zhang Q.J."/>
            <person name="Zhang Y."/>
            <person name="Li K."/>
            <person name="Lu H.F."/>
            <person name="Shi C."/>
            <person name="Zhu S.T."/>
            <person name="Xiao Z.Y."/>
            <person name="Nan H."/>
            <person name="Yue Y."/>
            <person name="Zhu X.G."/>
            <person name="Wu Y."/>
            <person name="Hong X.N."/>
            <person name="Fan G.Y."/>
            <person name="Tong Y."/>
            <person name="Zhang D."/>
            <person name="Mao C.L."/>
            <person name="Liu Y.L."/>
            <person name="Hao S.J."/>
            <person name="Liu W.Q."/>
            <person name="Lv M.Q."/>
            <person name="Zhang H.B."/>
            <person name="Liu Y."/>
            <person name="Hu-Tang G.R."/>
            <person name="Wang J.P."/>
            <person name="Wang J.H."/>
            <person name="Sun Y.H."/>
            <person name="Ni S.B."/>
            <person name="Chen W.B."/>
            <person name="Zhang X.C."/>
            <person name="Jiao Y.N."/>
            <person name="Eichler E.E."/>
            <person name="Li G.H."/>
            <person name="Liu X."/>
            <person name="Gao L.Z."/>
        </authorList>
    </citation>
    <scope>NUCLEOTIDE SEQUENCE [LARGE SCALE GENOMIC DNA]</scope>
    <source>
        <strain evidence="3">cv. GT1</strain>
        <tissue evidence="2">Leaf</tissue>
    </source>
</reference>
<dbReference type="Gene3D" id="3.80.10.10">
    <property type="entry name" value="Ribonuclease Inhibitor"/>
    <property type="match status" value="5"/>
</dbReference>
<dbReference type="PANTHER" id="PTHR36766:SF40">
    <property type="entry name" value="DISEASE RESISTANCE PROTEIN RGA3"/>
    <property type="match status" value="1"/>
</dbReference>
<organism evidence="2 3">
    <name type="scientific">Hevea brasiliensis</name>
    <name type="common">Para rubber tree</name>
    <name type="synonym">Siphonia brasiliensis</name>
    <dbReference type="NCBI Taxonomy" id="3981"/>
    <lineage>
        <taxon>Eukaryota</taxon>
        <taxon>Viridiplantae</taxon>
        <taxon>Streptophyta</taxon>
        <taxon>Embryophyta</taxon>
        <taxon>Tracheophyta</taxon>
        <taxon>Spermatophyta</taxon>
        <taxon>Magnoliopsida</taxon>
        <taxon>eudicotyledons</taxon>
        <taxon>Gunneridae</taxon>
        <taxon>Pentapetalae</taxon>
        <taxon>rosids</taxon>
        <taxon>fabids</taxon>
        <taxon>Malpighiales</taxon>
        <taxon>Euphorbiaceae</taxon>
        <taxon>Crotonoideae</taxon>
        <taxon>Micrandreae</taxon>
        <taxon>Hevea</taxon>
    </lineage>
</organism>
<comment type="caution">
    <text evidence="2">The sequence shown here is derived from an EMBL/GenBank/DDBJ whole genome shotgun (WGS) entry which is preliminary data.</text>
</comment>
<evidence type="ECO:0000313" key="2">
    <source>
        <dbReference type="EMBL" id="KAF2309188.1"/>
    </source>
</evidence>
<dbReference type="GO" id="GO:0006952">
    <property type="term" value="P:defense response"/>
    <property type="evidence" value="ECO:0007669"/>
    <property type="project" value="UniProtKB-KW"/>
</dbReference>
<dbReference type="PANTHER" id="PTHR36766">
    <property type="entry name" value="PLANT BROAD-SPECTRUM MILDEW RESISTANCE PROTEIN RPW8"/>
    <property type="match status" value="1"/>
</dbReference>
<name>A0A6A6M9I2_HEVBR</name>
<keyword evidence="1" id="KW-0611">Plant defense</keyword>
<keyword evidence="3" id="KW-1185">Reference proteome</keyword>
<dbReference type="EMBL" id="JAAGAX010000006">
    <property type="protein sequence ID" value="KAF2309188.1"/>
    <property type="molecule type" value="Genomic_DNA"/>
</dbReference>
<evidence type="ECO:0000256" key="1">
    <source>
        <dbReference type="ARBA" id="ARBA00022821"/>
    </source>
</evidence>
<dbReference type="AlphaFoldDB" id="A0A6A6M9I2"/>
<sequence length="578" mass="64468">MAGIKEVGIEFCGDGSPFSTTFASLETLNIENMSCWEQWSWFNVPNEEDAGNFPNLRELTVRNCPNLVGKLPTFLPSLGKLKIQHCPQLAKLPEMLPSLSELNIENCQEMILRSLPDLTCLMTLKIKRISGLISLLPFIHALEALEDLKIADCSELMYLWQAGTHTEKLACLKNLEIFYCEKLVSLLEEEGGNLPHNLEGLSIKVCHNLKNLPTGLHSLAALKDLRIYGCSNLVSLPATSLPHNLEVLRIKYCDNLDNLPNGLQSLTSLKDLHISSCPKLVSFPATGLPYSLKNLEIRNCECLKSLPNGVMEDNNYSNETSQLERFDIEGCLSLSSFSTGKFSDSLKSLSIRNCPTQLLRSLGNGLSHLTELSIIDCPELESFPLMGMSIPTLINFRIYSCENFRCLPNQMQNLVSLQSLEIYDCHGLVSFPEEGLSPNLTRLMIWDCQKLTQPISQWGLHRLTFLKELTVRNTCPSTDLEVSSPDEDGLLLPISLTDLCICGFKNLKSISRGLQSLISLQTLCIDSCPKLQSLPMEGLPARLGSLDIRSCPLLKDQCLKGKGDYWPIISHIPRLDIR</sequence>
<evidence type="ECO:0000313" key="3">
    <source>
        <dbReference type="Proteomes" id="UP000467840"/>
    </source>
</evidence>
<dbReference type="Proteomes" id="UP000467840">
    <property type="component" value="Chromosome 14"/>
</dbReference>
<gene>
    <name evidence="2" type="ORF">GH714_001124</name>
</gene>
<accession>A0A6A6M9I2</accession>